<dbReference type="InterPro" id="IPR003439">
    <property type="entry name" value="ABC_transporter-like_ATP-bd"/>
</dbReference>
<protein>
    <recommendedName>
        <fullName evidence="5">ABC transporter domain-containing protein</fullName>
    </recommendedName>
</protein>
<accession>A0A836BVQ8</accession>
<reference evidence="6" key="1">
    <citation type="journal article" date="2020" name="bioRxiv">
        <title>Comparative genomics of Chlamydomonas.</title>
        <authorList>
            <person name="Craig R.J."/>
            <person name="Hasan A.R."/>
            <person name="Ness R.W."/>
            <person name="Keightley P.D."/>
        </authorList>
    </citation>
    <scope>NUCLEOTIDE SEQUENCE</scope>
    <source>
        <strain evidence="6">CCAP 11/70</strain>
    </source>
</reference>
<evidence type="ECO:0000256" key="1">
    <source>
        <dbReference type="ARBA" id="ARBA00022737"/>
    </source>
</evidence>
<proteinExistence type="predicted"/>
<dbReference type="OrthoDB" id="2110130at2759"/>
<keyword evidence="2" id="KW-0547">Nucleotide-binding</keyword>
<feature type="region of interest" description="Disordered" evidence="4">
    <location>
        <begin position="337"/>
        <end position="372"/>
    </location>
</feature>
<evidence type="ECO:0000256" key="2">
    <source>
        <dbReference type="ARBA" id="ARBA00022741"/>
    </source>
</evidence>
<feature type="region of interest" description="Disordered" evidence="4">
    <location>
        <begin position="942"/>
        <end position="1011"/>
    </location>
</feature>
<dbReference type="InterPro" id="IPR027417">
    <property type="entry name" value="P-loop_NTPase"/>
</dbReference>
<dbReference type="InterPro" id="IPR017871">
    <property type="entry name" value="ABC_transporter-like_CS"/>
</dbReference>
<dbReference type="CDD" id="cd03221">
    <property type="entry name" value="ABCF_EF-3"/>
    <property type="match status" value="1"/>
</dbReference>
<keyword evidence="3" id="KW-0067">ATP-binding</keyword>
<feature type="compositionally biased region" description="Gly residues" evidence="4">
    <location>
        <begin position="993"/>
        <end position="1008"/>
    </location>
</feature>
<keyword evidence="7" id="KW-1185">Reference proteome</keyword>
<comment type="caution">
    <text evidence="6">The sequence shown here is derived from an EMBL/GenBank/DDBJ whole genome shotgun (WGS) entry which is preliminary data.</text>
</comment>
<dbReference type="PROSITE" id="PS00211">
    <property type="entry name" value="ABC_TRANSPORTER_1"/>
    <property type="match status" value="1"/>
</dbReference>
<dbReference type="Pfam" id="PF00005">
    <property type="entry name" value="ABC_tran"/>
    <property type="match status" value="3"/>
</dbReference>
<feature type="compositionally biased region" description="Gly residues" evidence="4">
    <location>
        <begin position="533"/>
        <end position="543"/>
    </location>
</feature>
<feature type="compositionally biased region" description="Gly residues" evidence="4">
    <location>
        <begin position="959"/>
        <end position="969"/>
    </location>
</feature>
<sequence length="1632" mass="169714">MEPSPSPRDLGTDAAPVVELAPELWARLPHELVFRSLGFLSANEVALTARLVCKSAAAHFERYRVVRLSRDLPRHEEATRSLLHLSSLRGLSLPRRVRVLALVAQTGRAEDLELAHRLSGVLPCHTSVMDAAAAAGQRNSCLWLRRQGCSWGGALAAAAAAGRRDMVEWLLQQDCGADSDGVGEAICSASRAGQEDMLWWLWELRQASIAQRGPPTPQPSASGEQRGSRGRVRAPAPPPERVFARRWLAALAQGSSLGALQRAWAATEGCFDPVVMDLLRTFSPVHDSHRREEVERRLCTQGLCRVLRLAALSPTPDWSAKADFLISRMGQHSPHLRCACPPDPLHPAASTPRVSPGGGSPSGSYSGSAANSGVGGTGLPPHLLASRLEWMRHRGFDLAPWAPELAAAVGDEDALQATRAAGVPPPPRAALVAAARGHVGVLAALREAGASIGESRALFLALRSGHRGAVEWLAGAFPGCVNALGVLEAATGCPGVSTVACPRCRAPAVAEPDGAADQAGTCAGGGDDAADGGGRSGAGGGGEADVAEAAPAGGGGAPVAGRLGDVAALLSWLVDEQGAPVVTSGEAYGEAAAVGGEEAIDWLAARRVEPPVTGQPYVLAAGLGDVATLAALRRAGVRLTPEAFVQAVAAVAEAAPGPSASSALRPPPSVPADCHAEADRSVAGGCAHHGVHAAGDACLATVEPPKAEEREGSRGRVPALWGALTWMAEAGGCEVDWEAAEAAARGAGSRALAVWLQEQRTVLLRQAAEGLGHAEGQAGERAKGASRKWWRKGRGKALEEANEMADHDDEVASAAISAPEVAVQVSRFHAETLDTSFTGDLVVRGLELTVGDKELLADAQLALKRGTRYGLVGRNGVGKSTLLRAVADRTIPGVPQSLKIIYVQQDQVPGDGRTALRTVMDAASRRGALSARIAALEAAYEGTEEAEDAEGSAQMAPAGFGGEQLGEGFGSSSDGEGSGGEGGRAGGPRSSGAGTGGGPAGAGPGGGCRQPRSLADLVAEILAERAEAEAFEAERTAAQRSGLRGQTATRQAVAARGQAKAAAQQQVTPDQAASLAPGVLAELYDELEGLDGSEDEDAQRAAAVLEGLGFSEAQRGAPTRELSGGWRMRVALACGLVAGPHVLLLDEPTNHLDLQSILWLQEQLANRCPDMTVLLVSHDRAFLNAVAQETIVMRDCRLEYFPGTYDAYVQARAEAAIHKERQVAGTERQRAHLEGTIARAEKAAREAGDDKRLNQAASRKKKIDRLGMDKVDGKKFKVSYWAGYHDTLRPQVVLDKPEEPVAIQLPPPEALRQRTPLLQLRDVTIAYAARPGSAVGGGGGGVKAAPPPPPAPVTKATKAPAAAAAKSAAAAGKKGPAGKAGKAASSTPAAAAAVPQVLADGRTVVLSGVTFDVEAGARIGLLGLNGSGKSSLMRLLAGALAPAAGERSSPHPRLQLGWLDQHSGRRMLRGEAERLGLGPGQPVTCSAFDAVQARAPLLKAQEVFDFLGKHAVKGPVAATPLQALSGGQRCRVALALEMLQRPHVLLLDEPTNHLDLLTVQALAAAVRDWEGATVIASHDLQFLKDTCDQIWVVEGGRVSRQPQPEAVDAVDEYAARLMERLRKRAERQRRGR</sequence>
<dbReference type="GO" id="GO:0005524">
    <property type="term" value="F:ATP binding"/>
    <property type="evidence" value="ECO:0007669"/>
    <property type="project" value="UniProtKB-KW"/>
</dbReference>
<dbReference type="PANTHER" id="PTHR19211">
    <property type="entry name" value="ATP-BINDING TRANSPORT PROTEIN-RELATED"/>
    <property type="match status" value="1"/>
</dbReference>
<evidence type="ECO:0000259" key="5">
    <source>
        <dbReference type="PROSITE" id="PS50893"/>
    </source>
</evidence>
<dbReference type="GO" id="GO:0016887">
    <property type="term" value="F:ATP hydrolysis activity"/>
    <property type="evidence" value="ECO:0007669"/>
    <property type="project" value="InterPro"/>
</dbReference>
<dbReference type="Proteomes" id="UP000612055">
    <property type="component" value="Unassembled WGS sequence"/>
</dbReference>
<dbReference type="SUPFAM" id="SSF140860">
    <property type="entry name" value="Pseudo ankyrin repeat-like"/>
    <property type="match status" value="1"/>
</dbReference>
<feature type="region of interest" description="Disordered" evidence="4">
    <location>
        <begin position="1335"/>
        <end position="1359"/>
    </location>
</feature>
<dbReference type="SMART" id="SM00382">
    <property type="entry name" value="AAA"/>
    <property type="match status" value="2"/>
</dbReference>
<evidence type="ECO:0000256" key="3">
    <source>
        <dbReference type="ARBA" id="ARBA00022840"/>
    </source>
</evidence>
<dbReference type="InterPro" id="IPR032781">
    <property type="entry name" value="ABC_tran_Xtn"/>
</dbReference>
<feature type="compositionally biased region" description="Gly residues" evidence="4">
    <location>
        <begin position="976"/>
        <end position="986"/>
    </location>
</feature>
<keyword evidence="1" id="KW-0677">Repeat</keyword>
<feature type="domain" description="ABC transporter" evidence="5">
    <location>
        <begin position="841"/>
        <end position="1220"/>
    </location>
</feature>
<evidence type="ECO:0000313" key="7">
    <source>
        <dbReference type="Proteomes" id="UP000612055"/>
    </source>
</evidence>
<dbReference type="InterPro" id="IPR050611">
    <property type="entry name" value="ABCF"/>
</dbReference>
<evidence type="ECO:0000313" key="6">
    <source>
        <dbReference type="EMBL" id="KAG2490916.1"/>
    </source>
</evidence>
<feature type="compositionally biased region" description="Low complexity" evidence="4">
    <location>
        <begin position="362"/>
        <end position="372"/>
    </location>
</feature>
<gene>
    <name evidence="6" type="ORF">HYH03_010829</name>
</gene>
<dbReference type="EMBL" id="JAEHOE010000058">
    <property type="protein sequence ID" value="KAG2490916.1"/>
    <property type="molecule type" value="Genomic_DNA"/>
</dbReference>
<dbReference type="Pfam" id="PF12848">
    <property type="entry name" value="ABC_tran_Xtn"/>
    <property type="match status" value="1"/>
</dbReference>
<dbReference type="InterPro" id="IPR003593">
    <property type="entry name" value="AAA+_ATPase"/>
</dbReference>
<dbReference type="SUPFAM" id="SSF52540">
    <property type="entry name" value="P-loop containing nucleoside triphosphate hydrolases"/>
    <property type="match status" value="2"/>
</dbReference>
<feature type="region of interest" description="Disordered" evidence="4">
    <location>
        <begin position="533"/>
        <end position="554"/>
    </location>
</feature>
<dbReference type="PROSITE" id="PS50893">
    <property type="entry name" value="ABC_TRANSPORTER_2"/>
    <property type="match status" value="2"/>
</dbReference>
<name>A0A836BVQ8_9CHLO</name>
<evidence type="ECO:0000256" key="4">
    <source>
        <dbReference type="SAM" id="MobiDB-lite"/>
    </source>
</evidence>
<organism evidence="6 7">
    <name type="scientific">Edaphochlamys debaryana</name>
    <dbReference type="NCBI Taxonomy" id="47281"/>
    <lineage>
        <taxon>Eukaryota</taxon>
        <taxon>Viridiplantae</taxon>
        <taxon>Chlorophyta</taxon>
        <taxon>core chlorophytes</taxon>
        <taxon>Chlorophyceae</taxon>
        <taxon>CS clade</taxon>
        <taxon>Chlamydomonadales</taxon>
        <taxon>Chlamydomonadales incertae sedis</taxon>
        <taxon>Edaphochlamys</taxon>
    </lineage>
</organism>
<feature type="domain" description="ABC transporter" evidence="5">
    <location>
        <begin position="1389"/>
        <end position="1620"/>
    </location>
</feature>
<dbReference type="PANTHER" id="PTHR19211:SF14">
    <property type="entry name" value="ATP-BINDING CASSETTE SUB-FAMILY F MEMBER 1"/>
    <property type="match status" value="1"/>
</dbReference>
<feature type="region of interest" description="Disordered" evidence="4">
    <location>
        <begin position="211"/>
        <end position="237"/>
    </location>
</feature>
<dbReference type="Gene3D" id="3.40.50.300">
    <property type="entry name" value="P-loop containing nucleotide triphosphate hydrolases"/>
    <property type="match status" value="3"/>
</dbReference>